<dbReference type="SUPFAM" id="SSF53098">
    <property type="entry name" value="Ribonuclease H-like"/>
    <property type="match status" value="1"/>
</dbReference>
<reference evidence="7" key="1">
    <citation type="submission" date="2021-02" db="EMBL/GenBank/DDBJ databases">
        <authorList>
            <person name="Nowell W R."/>
        </authorList>
    </citation>
    <scope>NUCLEOTIDE SEQUENCE</scope>
</reference>
<keyword evidence="3" id="KW-0863">Zinc-finger</keyword>
<organism evidence="7 8">
    <name type="scientific">Adineta ricciae</name>
    <name type="common">Rotifer</name>
    <dbReference type="NCBI Taxonomy" id="249248"/>
    <lineage>
        <taxon>Eukaryota</taxon>
        <taxon>Metazoa</taxon>
        <taxon>Spiralia</taxon>
        <taxon>Gnathifera</taxon>
        <taxon>Rotifera</taxon>
        <taxon>Eurotatoria</taxon>
        <taxon>Bdelloidea</taxon>
        <taxon>Adinetida</taxon>
        <taxon>Adinetidae</taxon>
        <taxon>Adineta</taxon>
    </lineage>
</organism>
<gene>
    <name evidence="7" type="ORF">XAT740_LOCUS37504</name>
</gene>
<protein>
    <recommendedName>
        <fullName evidence="9">BED-type domain-containing protein</fullName>
    </recommendedName>
</protein>
<keyword evidence="4" id="KW-0862">Zinc</keyword>
<evidence type="ECO:0000313" key="7">
    <source>
        <dbReference type="EMBL" id="CAF1462295.1"/>
    </source>
</evidence>
<evidence type="ECO:0008006" key="9">
    <source>
        <dbReference type="Google" id="ProtNLM"/>
    </source>
</evidence>
<keyword evidence="2" id="KW-0479">Metal-binding</keyword>
<feature type="compositionally biased region" description="Low complexity" evidence="6">
    <location>
        <begin position="338"/>
        <end position="347"/>
    </location>
</feature>
<feature type="compositionally biased region" description="Acidic residues" evidence="6">
    <location>
        <begin position="348"/>
        <end position="404"/>
    </location>
</feature>
<dbReference type="Proteomes" id="UP000663828">
    <property type="component" value="Unassembled WGS sequence"/>
</dbReference>
<proteinExistence type="predicted"/>
<dbReference type="InterPro" id="IPR052035">
    <property type="entry name" value="ZnF_BED_domain_contain"/>
</dbReference>
<evidence type="ECO:0000256" key="6">
    <source>
        <dbReference type="SAM" id="MobiDB-lite"/>
    </source>
</evidence>
<evidence type="ECO:0000256" key="5">
    <source>
        <dbReference type="ARBA" id="ARBA00023242"/>
    </source>
</evidence>
<dbReference type="AlphaFoldDB" id="A0A815QER0"/>
<name>A0A815QER0_ADIRI</name>
<evidence type="ECO:0000256" key="2">
    <source>
        <dbReference type="ARBA" id="ARBA00022723"/>
    </source>
</evidence>
<dbReference type="PANTHER" id="PTHR46481">
    <property type="entry name" value="ZINC FINGER BED DOMAIN-CONTAINING PROTEIN 4"/>
    <property type="match status" value="1"/>
</dbReference>
<accession>A0A815QER0</accession>
<comment type="caution">
    <text evidence="7">The sequence shown here is derived from an EMBL/GenBank/DDBJ whole genome shotgun (WGS) entry which is preliminary data.</text>
</comment>
<dbReference type="GO" id="GO:0008270">
    <property type="term" value="F:zinc ion binding"/>
    <property type="evidence" value="ECO:0007669"/>
    <property type="project" value="UniProtKB-KW"/>
</dbReference>
<feature type="region of interest" description="Disordered" evidence="6">
    <location>
        <begin position="338"/>
        <end position="408"/>
    </location>
</feature>
<feature type="region of interest" description="Disordered" evidence="6">
    <location>
        <begin position="1"/>
        <end position="86"/>
    </location>
</feature>
<evidence type="ECO:0000313" key="8">
    <source>
        <dbReference type="Proteomes" id="UP000663828"/>
    </source>
</evidence>
<keyword evidence="8" id="KW-1185">Reference proteome</keyword>
<sequence>MGKTTPPPKTNSITSQKTRKSDSSITKQSSASATQRRGNGNSNSTQRAIAWTVQDKENATNHTKPSSDISDDETMESGTAVYKKPRKSSAVHEYAEKFSPNEYQCKICAKIIRCTVDTNSNIRRHLALNHGKVQLACKSHRSSRMTISLEKRKRFDEAALNCIITDTRCWNDFKRPGMASFLSIVVPGYIGPSSRTVQRRLAKLYLQKQHDFKNELNEVENVSITTDLWQSARSHHYLCITVHWLNSKYQTNAKVLNFRKFKGRHLSIRIRRHIKRVLDDFNLINKIVATTTDNGSNVKAATSQVRLFGIRLHCMAHALNLTIHKGLHLWAKKNSTLQQNSSSQNENEPVDSNDDASDDDVLNEPDEEPNESNCNSDEEDEAEEFDQDDDSSSSSTDAEDDESDSSSATLMNGITNLMERCRSIVVTIRKSSILHEFIQTLADESSIKAGLIIDMRVRWNSTFKMLQRIILYQSILNKLYEQLDSLAGVTGLQRKKLLNAKLTGNDWTLAQVLRRVLERFDDATRVLSGQRYPTLSFSYAITFSLLHYLNSQSVDNLENQVKALLLNSYNQYMIRDGKEMAVIRVAALLDPVIHDLLTPEDKHAAESFIAKEINEKRRSNSTLTSVTSVTTSNTNTDTSTQSTTLPLGNLSKSSSVIHSFLNKCGVKPPPK</sequence>
<keyword evidence="5" id="KW-0539">Nucleus</keyword>
<dbReference type="PANTHER" id="PTHR46481:SF10">
    <property type="entry name" value="ZINC FINGER BED DOMAIN-CONTAINING PROTEIN 39"/>
    <property type="match status" value="1"/>
</dbReference>
<dbReference type="GO" id="GO:0005634">
    <property type="term" value="C:nucleus"/>
    <property type="evidence" value="ECO:0007669"/>
    <property type="project" value="UniProtKB-SubCell"/>
</dbReference>
<dbReference type="EMBL" id="CAJNOR010003949">
    <property type="protein sequence ID" value="CAF1462295.1"/>
    <property type="molecule type" value="Genomic_DNA"/>
</dbReference>
<evidence type="ECO:0000256" key="3">
    <source>
        <dbReference type="ARBA" id="ARBA00022771"/>
    </source>
</evidence>
<comment type="subcellular location">
    <subcellularLocation>
        <location evidence="1">Nucleus</location>
    </subcellularLocation>
</comment>
<dbReference type="InterPro" id="IPR012337">
    <property type="entry name" value="RNaseH-like_sf"/>
</dbReference>
<feature type="region of interest" description="Disordered" evidence="6">
    <location>
        <begin position="620"/>
        <end position="644"/>
    </location>
</feature>
<evidence type="ECO:0000256" key="4">
    <source>
        <dbReference type="ARBA" id="ARBA00022833"/>
    </source>
</evidence>
<feature type="compositionally biased region" description="Polar residues" evidence="6">
    <location>
        <begin position="23"/>
        <end position="47"/>
    </location>
</feature>
<evidence type="ECO:0000256" key="1">
    <source>
        <dbReference type="ARBA" id="ARBA00004123"/>
    </source>
</evidence>